<proteinExistence type="predicted"/>
<feature type="compositionally biased region" description="Basic and acidic residues" evidence="1">
    <location>
        <begin position="335"/>
        <end position="345"/>
    </location>
</feature>
<organism evidence="2 3">
    <name type="scientific">Bursaphelenchus xylophilus</name>
    <name type="common">Pinewood nematode worm</name>
    <name type="synonym">Aphelenchoides xylophilus</name>
    <dbReference type="NCBI Taxonomy" id="6326"/>
    <lineage>
        <taxon>Eukaryota</taxon>
        <taxon>Metazoa</taxon>
        <taxon>Ecdysozoa</taxon>
        <taxon>Nematoda</taxon>
        <taxon>Chromadorea</taxon>
        <taxon>Rhabditida</taxon>
        <taxon>Tylenchina</taxon>
        <taxon>Tylenchomorpha</taxon>
        <taxon>Aphelenchoidea</taxon>
        <taxon>Aphelenchoididae</taxon>
        <taxon>Bursaphelenchus</taxon>
    </lineage>
</organism>
<feature type="compositionally biased region" description="Polar residues" evidence="1">
    <location>
        <begin position="75"/>
        <end position="89"/>
    </location>
</feature>
<evidence type="ECO:0000313" key="2">
    <source>
        <dbReference type="Proteomes" id="UP000095284"/>
    </source>
</evidence>
<feature type="compositionally biased region" description="Polar residues" evidence="1">
    <location>
        <begin position="311"/>
        <end position="333"/>
    </location>
</feature>
<dbReference type="Proteomes" id="UP000095284">
    <property type="component" value="Unplaced"/>
</dbReference>
<accession>A0A1I7RTE0</accession>
<reference evidence="3" key="1">
    <citation type="submission" date="2016-11" db="UniProtKB">
        <authorList>
            <consortium name="WormBaseParasite"/>
        </authorList>
    </citation>
    <scope>IDENTIFICATION</scope>
</reference>
<feature type="region of interest" description="Disordered" evidence="1">
    <location>
        <begin position="71"/>
        <end position="124"/>
    </location>
</feature>
<feature type="compositionally biased region" description="Low complexity" evidence="1">
    <location>
        <begin position="213"/>
        <end position="234"/>
    </location>
</feature>
<feature type="region of interest" description="Disordered" evidence="1">
    <location>
        <begin position="267"/>
        <end position="345"/>
    </location>
</feature>
<protein>
    <submittedName>
        <fullName evidence="3">Uncharacterized protein</fullName>
    </submittedName>
</protein>
<name>A0A1I7RTE0_BURXY</name>
<dbReference type="AlphaFoldDB" id="A0A1I7RTE0"/>
<feature type="region of interest" description="Disordered" evidence="1">
    <location>
        <begin position="205"/>
        <end position="245"/>
    </location>
</feature>
<evidence type="ECO:0000256" key="1">
    <source>
        <dbReference type="SAM" id="MobiDB-lite"/>
    </source>
</evidence>
<evidence type="ECO:0000313" key="3">
    <source>
        <dbReference type="WBParaSite" id="BXY_0399500.1"/>
    </source>
</evidence>
<feature type="compositionally biased region" description="Polar residues" evidence="1">
    <location>
        <begin position="267"/>
        <end position="295"/>
    </location>
</feature>
<dbReference type="WBParaSite" id="BXY_0399500.1">
    <property type="protein sequence ID" value="BXY_0399500.1"/>
    <property type="gene ID" value="BXY_0399500"/>
</dbReference>
<sequence length="369" mass="41792">MEVYRQSNYWWHDSPTHSCGIPLVETQPGDGGPPPCYAEFLNELNAHRVDSFSPDMSHLSKRFKKDVDIDKSTDSVENARTSPFSSSSKEGPRTPVRKTRQSTVPRKLLRSPSPEEISNTRLNDSLDEEDFDMAVASQAIEQAIRTQRAERSQIKPPVASVSRVQSSTTVKKTHVFAKPQIPIVIQRTQSFQRTQTTQREEIFDHQKGHQNTKQQLKQAPVKPQPVPKQVMAPPTRVPPPRPQPAVVIQRPSQIVVPMRPVTRLQARTSAQGIANQAQPQTNQPVNRPSVSNQAQKRPIVQRKTISVVPRFSQNPVRKTNSMDPVQPKANTKKTPLRDNKTMERTKSVEVEDDFYDDSWIQGVEIPKFK</sequence>